<organism evidence="1 2">
    <name type="scientific">Bernardetia litoralis (strain ATCC 23117 / DSM 6794 / NBRC 15988 / NCIMB 1366 / Fx l1 / Sio-4)</name>
    <name type="common">Flexibacter litoralis</name>
    <dbReference type="NCBI Taxonomy" id="880071"/>
    <lineage>
        <taxon>Bacteria</taxon>
        <taxon>Pseudomonadati</taxon>
        <taxon>Bacteroidota</taxon>
        <taxon>Cytophagia</taxon>
        <taxon>Cytophagales</taxon>
        <taxon>Bernardetiaceae</taxon>
        <taxon>Bernardetia</taxon>
    </lineage>
</organism>
<dbReference type="EMBL" id="CP003345">
    <property type="protein sequence ID" value="AFM05247.1"/>
    <property type="molecule type" value="Genomic_DNA"/>
</dbReference>
<keyword evidence="2" id="KW-1185">Reference proteome</keyword>
<evidence type="ECO:0008006" key="3">
    <source>
        <dbReference type="Google" id="ProtNLM"/>
    </source>
</evidence>
<dbReference type="HOGENOM" id="CLU_1701654_0_0_10"/>
<dbReference type="Proteomes" id="UP000006054">
    <property type="component" value="Chromosome"/>
</dbReference>
<dbReference type="RefSeq" id="WP_014798681.1">
    <property type="nucleotide sequence ID" value="NC_018018.1"/>
</dbReference>
<evidence type="ECO:0000313" key="1">
    <source>
        <dbReference type="EMBL" id="AFM05247.1"/>
    </source>
</evidence>
<gene>
    <name evidence="1" type="ordered locus">Fleli_2897</name>
</gene>
<dbReference type="AlphaFoldDB" id="I4AMR2"/>
<accession>I4AMR2</accession>
<protein>
    <recommendedName>
        <fullName evidence="3">DUF937 domain-containing protein</fullName>
    </recommendedName>
</protein>
<name>I4AMR2_BERLS</name>
<sequence>MLDDLLKLAQSQLAPQLKEEAHLSEAQIAETADVAKGSFLTQMASEAVSGNLPQLLDIFNGKATATTANPLIMRLVNQFGGDMMEKMGISSETAAMVSNMVIPFVMSKIASPETGSAEDEGSMMSKLGLDNLDGIGGMLGGLLGGKGGIGGLFS</sequence>
<dbReference type="eggNOG" id="ENOG50333XN">
    <property type="taxonomic scope" value="Bacteria"/>
</dbReference>
<dbReference type="STRING" id="880071.Fleli_2897"/>
<evidence type="ECO:0000313" key="2">
    <source>
        <dbReference type="Proteomes" id="UP000006054"/>
    </source>
</evidence>
<dbReference type="KEGG" id="fli:Fleli_2897"/>
<reference evidence="2" key="1">
    <citation type="submission" date="2012-06" db="EMBL/GenBank/DDBJ databases">
        <title>The complete genome of Flexibacter litoralis DSM 6794.</title>
        <authorList>
            <person name="Lucas S."/>
            <person name="Copeland A."/>
            <person name="Lapidus A."/>
            <person name="Glavina del Rio T."/>
            <person name="Dalin E."/>
            <person name="Tice H."/>
            <person name="Bruce D."/>
            <person name="Goodwin L."/>
            <person name="Pitluck S."/>
            <person name="Peters L."/>
            <person name="Ovchinnikova G."/>
            <person name="Lu M."/>
            <person name="Kyrpides N."/>
            <person name="Mavromatis K."/>
            <person name="Ivanova N."/>
            <person name="Brettin T."/>
            <person name="Detter J.C."/>
            <person name="Han C."/>
            <person name="Larimer F."/>
            <person name="Land M."/>
            <person name="Hauser L."/>
            <person name="Markowitz V."/>
            <person name="Cheng J.-F."/>
            <person name="Hugenholtz P."/>
            <person name="Woyke T."/>
            <person name="Wu D."/>
            <person name="Spring S."/>
            <person name="Lang E."/>
            <person name="Kopitz M."/>
            <person name="Brambilla E."/>
            <person name="Klenk H.-P."/>
            <person name="Eisen J.A."/>
        </authorList>
    </citation>
    <scope>NUCLEOTIDE SEQUENCE [LARGE SCALE GENOMIC DNA]</scope>
    <source>
        <strain evidence="2">ATCC 23117 / DSM 6794 / NBRC 15988 / NCIMB 1366 / Sio-4</strain>
    </source>
</reference>
<dbReference type="OrthoDB" id="982085at2"/>
<proteinExistence type="predicted"/>